<comment type="caution">
    <text evidence="3">The sequence shown here is derived from an EMBL/GenBank/DDBJ whole genome shotgun (WGS) entry which is preliminary data.</text>
</comment>
<dbReference type="Gene3D" id="3.30.1360.120">
    <property type="entry name" value="Probable tRNA modification gtpase trme, domain 1"/>
    <property type="match status" value="1"/>
</dbReference>
<gene>
    <name evidence="3" type="ORF">J2S67_001383</name>
</gene>
<dbReference type="InterPro" id="IPR027266">
    <property type="entry name" value="TrmE/GcvT-like"/>
</dbReference>
<protein>
    <submittedName>
        <fullName evidence="3">Folate-binding protein YgfZ</fullName>
    </submittedName>
</protein>
<keyword evidence="4" id="KW-1185">Reference proteome</keyword>
<proteinExistence type="predicted"/>
<dbReference type="SUPFAM" id="SSF101790">
    <property type="entry name" value="Aminomethyltransferase beta-barrel domain"/>
    <property type="match status" value="1"/>
</dbReference>
<dbReference type="NCBIfam" id="TIGR03317">
    <property type="entry name" value="ygfZ_signature"/>
    <property type="match status" value="1"/>
</dbReference>
<dbReference type="Pfam" id="PF25455">
    <property type="entry name" value="Beta-barrel_CAF17_C"/>
    <property type="match status" value="1"/>
</dbReference>
<keyword evidence="1" id="KW-0809">Transit peptide</keyword>
<dbReference type="InterPro" id="IPR017703">
    <property type="entry name" value="YgfZ/GCV_T_CS"/>
</dbReference>
<name>A0ABU1Z0H4_9MICC</name>
<dbReference type="PIRSF" id="PIRSF006487">
    <property type="entry name" value="GcvT"/>
    <property type="match status" value="1"/>
</dbReference>
<dbReference type="Proteomes" id="UP001180715">
    <property type="component" value="Unassembled WGS sequence"/>
</dbReference>
<dbReference type="InterPro" id="IPR045179">
    <property type="entry name" value="YgfZ/GcvT"/>
</dbReference>
<dbReference type="InterPro" id="IPR029043">
    <property type="entry name" value="GcvT/YgfZ_C"/>
</dbReference>
<sequence length="418" mass="44974">MLDPQPVDLSAVEPTPDSVFLSLEGAVRASGVDAGIALHYGSPLREGRDVDEARAVVDLSSWGVARVSGPDRLTWLNSLASQKLDTLAPSVPTPDESNQGVESVQNAAVRALFLNLQGRIDFDVRVHDDGEATWLLTEPGYVGSLVEWLGKMRFMSQVEVADVTSEWAVVGARCVLRERLADAGGQQTGVVEQLEDAWGPVLRDPWPEVCVGGWPYGPVGGEHPGSDGEWFFSLVRRSRMPEVLSAVQDAGLRIGGLMAYEQVRIAAWNPSIRTEVDYKTIPHELDLLRAATHLNKGCYKGQETVARVHNLGHPPRRIVFLDLDGSEHTLPAAGAEVKAGERTVGTLTSAVLHHDAGPIALAVIRRNVGVDTELTVVDGEQTYQALQTVIVPPNAGNVVGRPKDVGRLGPGMGKDLRG</sequence>
<evidence type="ECO:0000256" key="1">
    <source>
        <dbReference type="ARBA" id="ARBA00022946"/>
    </source>
</evidence>
<dbReference type="PANTHER" id="PTHR22602">
    <property type="entry name" value="TRANSFERASE CAF17, MITOCHONDRIAL-RELATED"/>
    <property type="match status" value="1"/>
</dbReference>
<organism evidence="3 4">
    <name type="scientific">Pseudoglutamicibacter albus</name>
    <dbReference type="NCBI Taxonomy" id="98671"/>
    <lineage>
        <taxon>Bacteria</taxon>
        <taxon>Bacillati</taxon>
        <taxon>Actinomycetota</taxon>
        <taxon>Actinomycetes</taxon>
        <taxon>Micrococcales</taxon>
        <taxon>Micrococcaceae</taxon>
        <taxon>Pseudoglutamicibacter</taxon>
    </lineage>
</organism>
<evidence type="ECO:0000313" key="4">
    <source>
        <dbReference type="Proteomes" id="UP001180715"/>
    </source>
</evidence>
<reference evidence="3" key="1">
    <citation type="submission" date="2023-07" db="EMBL/GenBank/DDBJ databases">
        <title>Sequencing the genomes of 1000 actinobacteria strains.</title>
        <authorList>
            <person name="Klenk H.-P."/>
        </authorList>
    </citation>
    <scope>NUCLEOTIDE SEQUENCE</scope>
    <source>
        <strain evidence="3">DSM 13068</strain>
    </source>
</reference>
<dbReference type="InterPro" id="IPR057460">
    <property type="entry name" value="CAF17_C"/>
</dbReference>
<dbReference type="EMBL" id="JAVDXX010000001">
    <property type="protein sequence ID" value="MDR7294115.1"/>
    <property type="molecule type" value="Genomic_DNA"/>
</dbReference>
<dbReference type="PANTHER" id="PTHR22602:SF0">
    <property type="entry name" value="TRANSFERASE CAF17, MITOCHONDRIAL-RELATED"/>
    <property type="match status" value="1"/>
</dbReference>
<dbReference type="SUPFAM" id="SSF103025">
    <property type="entry name" value="Folate-binding domain"/>
    <property type="match status" value="1"/>
</dbReference>
<evidence type="ECO:0000313" key="3">
    <source>
        <dbReference type="EMBL" id="MDR7294115.1"/>
    </source>
</evidence>
<accession>A0ABU1Z0H4</accession>
<feature type="domain" description="CAF17 C-terminal" evidence="2">
    <location>
        <begin position="316"/>
        <end position="379"/>
    </location>
</feature>
<evidence type="ECO:0000259" key="2">
    <source>
        <dbReference type="Pfam" id="PF25455"/>
    </source>
</evidence>
<dbReference type="RefSeq" id="WP_310247540.1">
    <property type="nucleotide sequence ID" value="NZ_JAVDXX010000001.1"/>
</dbReference>